<evidence type="ECO:0000256" key="5">
    <source>
        <dbReference type="ARBA" id="ARBA00022839"/>
    </source>
</evidence>
<dbReference type="GO" id="GO:0003676">
    <property type="term" value="F:nucleic acid binding"/>
    <property type="evidence" value="ECO:0007669"/>
    <property type="project" value="InterPro"/>
</dbReference>
<dbReference type="InterPro" id="IPR012337">
    <property type="entry name" value="RNaseH-like_sf"/>
</dbReference>
<evidence type="ECO:0000313" key="9">
    <source>
        <dbReference type="Proteomes" id="UP000507470"/>
    </source>
</evidence>
<keyword evidence="4" id="KW-0378">Hydrolase</keyword>
<dbReference type="Proteomes" id="UP000507470">
    <property type="component" value="Unassembled WGS sequence"/>
</dbReference>
<accession>A0A6J8ER80</accession>
<evidence type="ECO:0000313" key="8">
    <source>
        <dbReference type="EMBL" id="CAC5423129.1"/>
    </source>
</evidence>
<evidence type="ECO:0000256" key="4">
    <source>
        <dbReference type="ARBA" id="ARBA00022801"/>
    </source>
</evidence>
<evidence type="ECO:0000259" key="7">
    <source>
        <dbReference type="Pfam" id="PF03104"/>
    </source>
</evidence>
<dbReference type="Pfam" id="PF03104">
    <property type="entry name" value="DNA_pol_B_exo1"/>
    <property type="match status" value="1"/>
</dbReference>
<dbReference type="SUPFAM" id="SSF53098">
    <property type="entry name" value="Ribonuclease H-like"/>
    <property type="match status" value="1"/>
</dbReference>
<evidence type="ECO:0000256" key="6">
    <source>
        <dbReference type="ARBA" id="ARBA00022842"/>
    </source>
</evidence>
<keyword evidence="9" id="KW-1185">Reference proteome</keyword>
<keyword evidence="6" id="KW-0460">Magnesium</keyword>
<keyword evidence="2" id="KW-0540">Nuclease</keyword>
<dbReference type="GO" id="GO:0046872">
    <property type="term" value="F:metal ion binding"/>
    <property type="evidence" value="ECO:0007669"/>
    <property type="project" value="UniProtKB-KW"/>
</dbReference>
<keyword evidence="3" id="KW-0479">Metal-binding</keyword>
<dbReference type="PANTHER" id="PTHR13058:SF22">
    <property type="entry name" value="EXODEOXYRIBONUCLEASE III"/>
    <property type="match status" value="1"/>
</dbReference>
<keyword evidence="5" id="KW-0269">Exonuclease</keyword>
<organism evidence="8 9">
    <name type="scientific">Mytilus coruscus</name>
    <name type="common">Sea mussel</name>
    <dbReference type="NCBI Taxonomy" id="42192"/>
    <lineage>
        <taxon>Eukaryota</taxon>
        <taxon>Metazoa</taxon>
        <taxon>Spiralia</taxon>
        <taxon>Lophotrochozoa</taxon>
        <taxon>Mollusca</taxon>
        <taxon>Bivalvia</taxon>
        <taxon>Autobranchia</taxon>
        <taxon>Pteriomorphia</taxon>
        <taxon>Mytilida</taxon>
        <taxon>Mytiloidea</taxon>
        <taxon>Mytilidae</taxon>
        <taxon>Mytilinae</taxon>
        <taxon>Mytilus</taxon>
    </lineage>
</organism>
<dbReference type="GO" id="GO:0006308">
    <property type="term" value="P:DNA catabolic process"/>
    <property type="evidence" value="ECO:0007669"/>
    <property type="project" value="TreeGrafter"/>
</dbReference>
<evidence type="ECO:0000256" key="1">
    <source>
        <dbReference type="ARBA" id="ARBA00001946"/>
    </source>
</evidence>
<comment type="cofactor">
    <cofactor evidence="1">
        <name>Mg(2+)</name>
        <dbReference type="ChEBI" id="CHEBI:18420"/>
    </cofactor>
</comment>
<dbReference type="InterPro" id="IPR040393">
    <property type="entry name" value="TREX1/2"/>
</dbReference>
<gene>
    <name evidence="8" type="ORF">MCOR_55129</name>
</gene>
<protein>
    <recommendedName>
        <fullName evidence="7">DNA-directed DNA polymerase family B exonuclease domain-containing protein</fullName>
    </recommendedName>
</protein>
<dbReference type="OrthoDB" id="6105396at2759"/>
<reference evidence="8 9" key="1">
    <citation type="submission" date="2020-06" db="EMBL/GenBank/DDBJ databases">
        <authorList>
            <person name="Li R."/>
            <person name="Bekaert M."/>
        </authorList>
    </citation>
    <scope>NUCLEOTIDE SEQUENCE [LARGE SCALE GENOMIC DNA]</scope>
    <source>
        <strain evidence="9">wild</strain>
    </source>
</reference>
<dbReference type="InterPro" id="IPR006133">
    <property type="entry name" value="DNA-dir_DNA_pol_B_exonuc"/>
</dbReference>
<evidence type="ECO:0000256" key="3">
    <source>
        <dbReference type="ARBA" id="ARBA00022723"/>
    </source>
</evidence>
<dbReference type="InterPro" id="IPR036397">
    <property type="entry name" value="RNaseH_sf"/>
</dbReference>
<dbReference type="GO" id="GO:0008296">
    <property type="term" value="F:3'-5'-DNA exonuclease activity"/>
    <property type="evidence" value="ECO:0007669"/>
    <property type="project" value="TreeGrafter"/>
</dbReference>
<evidence type="ECO:0000256" key="2">
    <source>
        <dbReference type="ARBA" id="ARBA00022722"/>
    </source>
</evidence>
<dbReference type="PANTHER" id="PTHR13058">
    <property type="entry name" value="THREE PRIME REPAIR EXONUCLEASE 1, 2"/>
    <property type="match status" value="1"/>
</dbReference>
<sequence>MRIVKSTWRLDMNRQLYIVHQKDNENSTLSGPSSEPNNSNIYEVQVTDDEQHTNEIKTISRTEELLEDSTSANDALSAMSYMVVGLQASKSTRNSHITQISATSDKGSLNTCILPKKPITPKAQEITGIKVEGSKMFCHDKEVKSVSIREALKIFLQFLAQYKENVIIGHKIKSYDIPVLFCALNYCSIMNEFSCSILGFLDTLQLFKSLLPGLTLYSQSYFVQYSIK</sequence>
<dbReference type="Gene3D" id="3.30.420.10">
    <property type="entry name" value="Ribonuclease H-like superfamily/Ribonuclease H"/>
    <property type="match status" value="1"/>
</dbReference>
<dbReference type="AlphaFoldDB" id="A0A6J8ER80"/>
<feature type="domain" description="DNA-directed DNA polymerase family B exonuclease" evidence="7">
    <location>
        <begin position="63"/>
        <end position="189"/>
    </location>
</feature>
<dbReference type="GO" id="GO:0005737">
    <property type="term" value="C:cytoplasm"/>
    <property type="evidence" value="ECO:0007669"/>
    <property type="project" value="TreeGrafter"/>
</dbReference>
<name>A0A6J8ER80_MYTCO</name>
<dbReference type="EMBL" id="CACVKT020009709">
    <property type="protein sequence ID" value="CAC5423129.1"/>
    <property type="molecule type" value="Genomic_DNA"/>
</dbReference>
<proteinExistence type="predicted"/>